<dbReference type="GO" id="GO:0004181">
    <property type="term" value="F:metallocarboxypeptidase activity"/>
    <property type="evidence" value="ECO:0007669"/>
    <property type="project" value="UniProtKB-EC"/>
</dbReference>
<evidence type="ECO:0000256" key="5">
    <source>
        <dbReference type="ARBA" id="ARBA00022723"/>
    </source>
</evidence>
<comment type="cofactor">
    <cofactor evidence="1">
        <name>Zn(2+)</name>
        <dbReference type="ChEBI" id="CHEBI:29105"/>
    </cofactor>
</comment>
<gene>
    <name evidence="20" type="primary">AMP1_6</name>
    <name evidence="20" type="ORF">g.58585</name>
</gene>
<dbReference type="AlphaFoldDB" id="A0A1D1Y094"/>
<feature type="domain" description="Transferrin receptor-like dimerisation" evidence="18">
    <location>
        <begin position="627"/>
        <end position="755"/>
    </location>
</feature>
<evidence type="ECO:0000256" key="4">
    <source>
        <dbReference type="ARBA" id="ARBA00022692"/>
    </source>
</evidence>
<evidence type="ECO:0000256" key="10">
    <source>
        <dbReference type="ARBA" id="ARBA00023049"/>
    </source>
</evidence>
<dbReference type="Pfam" id="PF04389">
    <property type="entry name" value="Peptidase_M28"/>
    <property type="match status" value="1"/>
</dbReference>
<dbReference type="InterPro" id="IPR046450">
    <property type="entry name" value="PA_dom_sf"/>
</dbReference>
<evidence type="ECO:0000259" key="19">
    <source>
        <dbReference type="Pfam" id="PF04389"/>
    </source>
</evidence>
<evidence type="ECO:0000256" key="13">
    <source>
        <dbReference type="ARBA" id="ARBA00052003"/>
    </source>
</evidence>
<dbReference type="SUPFAM" id="SSF47672">
    <property type="entry name" value="Transferrin receptor-like dimerisation domain"/>
    <property type="match status" value="1"/>
</dbReference>
<feature type="region of interest" description="Disordered" evidence="16">
    <location>
        <begin position="1"/>
        <end position="35"/>
    </location>
</feature>
<evidence type="ECO:0000256" key="1">
    <source>
        <dbReference type="ARBA" id="ARBA00001947"/>
    </source>
</evidence>
<dbReference type="CDD" id="cd08022">
    <property type="entry name" value="M28_PSMA_like"/>
    <property type="match status" value="1"/>
</dbReference>
<evidence type="ECO:0000256" key="3">
    <source>
        <dbReference type="ARBA" id="ARBA00022670"/>
    </source>
</evidence>
<keyword evidence="4" id="KW-0812">Transmembrane</keyword>
<dbReference type="SUPFAM" id="SSF52025">
    <property type="entry name" value="PA domain"/>
    <property type="match status" value="1"/>
</dbReference>
<dbReference type="InterPro" id="IPR003137">
    <property type="entry name" value="PA_domain"/>
</dbReference>
<keyword evidence="11" id="KW-0472">Membrane</keyword>
<evidence type="ECO:0000256" key="9">
    <source>
        <dbReference type="ARBA" id="ARBA00022989"/>
    </source>
</evidence>
<keyword evidence="10" id="KW-0482">Metalloprotease</keyword>
<evidence type="ECO:0000256" key="8">
    <source>
        <dbReference type="ARBA" id="ARBA00022968"/>
    </source>
</evidence>
<dbReference type="InterPro" id="IPR036757">
    <property type="entry name" value="TFR-like_dimer_dom_sf"/>
</dbReference>
<keyword evidence="20" id="KW-0121">Carboxypeptidase</keyword>
<name>A0A1D1Y094_9ARAE</name>
<dbReference type="GO" id="GO:0046872">
    <property type="term" value="F:metal ion binding"/>
    <property type="evidence" value="ECO:0007669"/>
    <property type="project" value="UniProtKB-KW"/>
</dbReference>
<keyword evidence="3" id="KW-0645">Protease</keyword>
<dbReference type="SUPFAM" id="SSF53187">
    <property type="entry name" value="Zn-dependent exopeptidases"/>
    <property type="match status" value="1"/>
</dbReference>
<keyword evidence="7" id="KW-0862">Zinc</keyword>
<dbReference type="GO" id="GO:0010073">
    <property type="term" value="P:meristem maintenance"/>
    <property type="evidence" value="ECO:0007669"/>
    <property type="project" value="UniProtKB-ARBA"/>
</dbReference>
<feature type="non-terminal residue" evidence="20">
    <location>
        <position position="1"/>
    </location>
</feature>
<dbReference type="PANTHER" id="PTHR10404">
    <property type="entry name" value="N-ACETYLATED-ALPHA-LINKED ACIDIC DIPEPTIDASE"/>
    <property type="match status" value="1"/>
</dbReference>
<protein>
    <recommendedName>
        <fullName evidence="15">glutamate carboxypeptidase II</fullName>
        <ecNumber evidence="15">3.4.17.21</ecNumber>
    </recommendedName>
</protein>
<dbReference type="Gene3D" id="3.40.630.10">
    <property type="entry name" value="Zn peptidases"/>
    <property type="match status" value="1"/>
</dbReference>
<accession>A0A1D1Y094</accession>
<evidence type="ECO:0000256" key="16">
    <source>
        <dbReference type="SAM" id="MobiDB-lite"/>
    </source>
</evidence>
<evidence type="ECO:0000256" key="7">
    <source>
        <dbReference type="ARBA" id="ARBA00022833"/>
    </source>
</evidence>
<evidence type="ECO:0000256" key="14">
    <source>
        <dbReference type="ARBA" id="ARBA00060399"/>
    </source>
</evidence>
<comment type="similarity">
    <text evidence="2">Belongs to the peptidase M28 family. M28B subfamily.</text>
</comment>
<dbReference type="FunFam" id="3.40.630.10:FF:000164">
    <property type="entry name" value="Os01g0740650 protein"/>
    <property type="match status" value="1"/>
</dbReference>
<dbReference type="InterPro" id="IPR007484">
    <property type="entry name" value="Peptidase_M28"/>
</dbReference>
<keyword evidence="5" id="KW-0479">Metal-binding</keyword>
<sequence>SIPSCSPQGFPFPGNPSGGHQIYGEMPPSPPLPPRPPARHFCHGVLFSSPCTVPSLLLLSLLLLFYLFHHHQGTGGEQVAGPREAAGDDRERFRELFFSKKTDGFTAANDSVSAHLRALTLGPHLAGTPSAAAAAEYVLSHLRRSGIRAVSRDYRVLLSYPTRSSLSVVGANAAAKRLDLSESNGQAAAADGVVPPYHAYSPSGSALAPPVYANYGRDEDYRQLAAMGVGVRGRVVVVRRGVGYRGAVVRRAAERGAAAVLLFGDEGGGGPAPKGGVERGTVLLGGPGDPLTPGWAAEDGGGGERLAGGDEEVRRRFPSIPSMPVPAATAEEVLRAMGGPPVPEEWRVGLRLGEGGGGVGGGRALVNFTYEGHRKLATIRNVFGVVPGREEPDRYVILGNHRDAWTYGAVDPNSGTATLLEVARRFGVLLSEGWRPRRTIVLCSWDAEEFGMIGSTEWVEEYLEVLHSKAIAYLNVDCAVQGSGFFASGTPQLDKVLVEVTKKVKDPDTDGMTVYQTWTAANGRNKIERLGRADSDFTAFLHHAGVPSVDMYFGKDYPVYHTTFDSYGWMKKYGDPSFHRHVAVAEIWGLLALHLADDPILPLEYLSYASGLQEHTSELSSLLDGVISIQPINISVHKFIASASEALEEGQKLHEQENMHGSAELRIQIRTFNDRLMLVERCFLEAEGLKGRQWFKHTIYAPPDDYESKLSFFPGIADAISGIRKFQSTEAQWAAVQHEVWRVARAIRRAAIALKGELL</sequence>
<proteinExistence type="inferred from homology"/>
<evidence type="ECO:0000256" key="2">
    <source>
        <dbReference type="ARBA" id="ARBA00005634"/>
    </source>
</evidence>
<dbReference type="InterPro" id="IPR039373">
    <property type="entry name" value="Peptidase_M28B"/>
</dbReference>
<evidence type="ECO:0000256" key="15">
    <source>
        <dbReference type="ARBA" id="ARBA00066561"/>
    </source>
</evidence>
<comment type="subcellular location">
    <subcellularLocation>
        <location evidence="14">Endomembrane system</location>
        <topology evidence="14">Single-pass type II membrane protein</topology>
    </subcellularLocation>
</comment>
<evidence type="ECO:0000256" key="6">
    <source>
        <dbReference type="ARBA" id="ARBA00022801"/>
    </source>
</evidence>
<evidence type="ECO:0000256" key="12">
    <source>
        <dbReference type="ARBA" id="ARBA00023180"/>
    </source>
</evidence>
<evidence type="ECO:0000259" key="18">
    <source>
        <dbReference type="Pfam" id="PF04253"/>
    </source>
</evidence>
<keyword evidence="8" id="KW-0735">Signal-anchor</keyword>
<dbReference type="GO" id="GO:0012505">
    <property type="term" value="C:endomembrane system"/>
    <property type="evidence" value="ECO:0007669"/>
    <property type="project" value="UniProtKB-SubCell"/>
</dbReference>
<organism evidence="20">
    <name type="scientific">Anthurium amnicola</name>
    <dbReference type="NCBI Taxonomy" id="1678845"/>
    <lineage>
        <taxon>Eukaryota</taxon>
        <taxon>Viridiplantae</taxon>
        <taxon>Streptophyta</taxon>
        <taxon>Embryophyta</taxon>
        <taxon>Tracheophyta</taxon>
        <taxon>Spermatophyta</taxon>
        <taxon>Magnoliopsida</taxon>
        <taxon>Liliopsida</taxon>
        <taxon>Araceae</taxon>
        <taxon>Pothoideae</taxon>
        <taxon>Potheae</taxon>
        <taxon>Anthurium</taxon>
    </lineage>
</organism>
<dbReference type="EMBL" id="GDJX01019863">
    <property type="protein sequence ID" value="JAT48073.1"/>
    <property type="molecule type" value="Transcribed_RNA"/>
</dbReference>
<evidence type="ECO:0000259" key="17">
    <source>
        <dbReference type="Pfam" id="PF02225"/>
    </source>
</evidence>
<dbReference type="Gene3D" id="1.20.930.40">
    <property type="entry name" value="Transferrin receptor-like, dimerisation domain"/>
    <property type="match status" value="1"/>
</dbReference>
<keyword evidence="9" id="KW-1133">Transmembrane helix</keyword>
<evidence type="ECO:0000313" key="20">
    <source>
        <dbReference type="EMBL" id="JAT48073.1"/>
    </source>
</evidence>
<dbReference type="GO" id="GO:0050793">
    <property type="term" value="P:regulation of developmental process"/>
    <property type="evidence" value="ECO:0007669"/>
    <property type="project" value="UniProtKB-ARBA"/>
</dbReference>
<dbReference type="PANTHER" id="PTHR10404:SF75">
    <property type="entry name" value="GLUTAMATE CARBOXYPEPTIDASE AMP1-RELATED"/>
    <property type="match status" value="1"/>
</dbReference>
<dbReference type="GO" id="GO:0006508">
    <property type="term" value="P:proteolysis"/>
    <property type="evidence" value="ECO:0007669"/>
    <property type="project" value="UniProtKB-KW"/>
</dbReference>
<dbReference type="InterPro" id="IPR007365">
    <property type="entry name" value="TFR-like_dimer_dom"/>
</dbReference>
<dbReference type="Pfam" id="PF02225">
    <property type="entry name" value="PA"/>
    <property type="match status" value="1"/>
</dbReference>
<feature type="domain" description="PA" evidence="17">
    <location>
        <begin position="211"/>
        <end position="273"/>
    </location>
</feature>
<feature type="domain" description="Peptidase M28" evidence="19">
    <location>
        <begin position="381"/>
        <end position="567"/>
    </location>
</feature>
<dbReference type="FunFam" id="1.20.930.40:FF:000001">
    <property type="entry name" value="N-acetylated-alpha-linked acidic dipeptidase 2"/>
    <property type="match status" value="1"/>
</dbReference>
<keyword evidence="6" id="KW-0378">Hydrolase</keyword>
<dbReference type="Gene3D" id="3.50.30.30">
    <property type="match status" value="1"/>
</dbReference>
<keyword evidence="12" id="KW-0325">Glycoprotein</keyword>
<dbReference type="EC" id="3.4.17.21" evidence="15"/>
<reference evidence="20" key="1">
    <citation type="submission" date="2015-07" db="EMBL/GenBank/DDBJ databases">
        <title>Transcriptome Assembly of Anthurium amnicola.</title>
        <authorList>
            <person name="Suzuki J."/>
        </authorList>
    </citation>
    <scope>NUCLEOTIDE SEQUENCE</scope>
</reference>
<comment type="catalytic activity">
    <reaction evidence="13">
        <text>Release of an unsubstituted, C-terminal glutamyl residue, typically from Ac-Asp-Glu or folylpoly-gamma-glutamates.</text>
        <dbReference type="EC" id="3.4.17.21"/>
    </reaction>
</comment>
<dbReference type="Pfam" id="PF04253">
    <property type="entry name" value="TFR_dimer"/>
    <property type="match status" value="1"/>
</dbReference>
<evidence type="ECO:0000256" key="11">
    <source>
        <dbReference type="ARBA" id="ARBA00023136"/>
    </source>
</evidence>